<gene>
    <name evidence="1" type="ORF">LCGC14_2282550</name>
</gene>
<reference evidence="1" key="1">
    <citation type="journal article" date="2015" name="Nature">
        <title>Complex archaea that bridge the gap between prokaryotes and eukaryotes.</title>
        <authorList>
            <person name="Spang A."/>
            <person name="Saw J.H."/>
            <person name="Jorgensen S.L."/>
            <person name="Zaremba-Niedzwiedzka K."/>
            <person name="Martijn J."/>
            <person name="Lind A.E."/>
            <person name="van Eijk R."/>
            <person name="Schleper C."/>
            <person name="Guy L."/>
            <person name="Ettema T.J."/>
        </authorList>
    </citation>
    <scope>NUCLEOTIDE SEQUENCE</scope>
</reference>
<organism evidence="1">
    <name type="scientific">marine sediment metagenome</name>
    <dbReference type="NCBI Taxonomy" id="412755"/>
    <lineage>
        <taxon>unclassified sequences</taxon>
        <taxon>metagenomes</taxon>
        <taxon>ecological metagenomes</taxon>
    </lineage>
</organism>
<name>A0A0F9CU50_9ZZZZ</name>
<sequence length="355" mass="41099">MAYDNHHYNPKLLLRPWRTWIDGNHLIYELRLINDKAYGEWVGLNETSCERHLYNLSDDAIDPKIIEKTINFDIDNQSGIVINKLRNGDAITSINANALAVMISYLRLRNPGALKMISNTYEELIVDKFIWDLVFRIDDCLGDLDIDLITDDWLHNILASKKARDIARISVTDNALQHYAEIIFHSEKFIIGSGADRFLLSDRPVIVNGNLHGQWHLFLPISPTQVLCCFSKGHDIETFKNNLRDSTFHKNVVEGINAQSIRQHVKFVYGDPSQKLFFEKYALEYKDELNHDEKMMEMAKHSVQNSEKMSSELEKEFYDGIEKLKSQNFSNDIIMRGLIESSFDALMKERCSHIS</sequence>
<proteinExistence type="predicted"/>
<comment type="caution">
    <text evidence="1">The sequence shown here is derived from an EMBL/GenBank/DDBJ whole genome shotgun (WGS) entry which is preliminary data.</text>
</comment>
<dbReference type="AlphaFoldDB" id="A0A0F9CU50"/>
<protein>
    <recommendedName>
        <fullName evidence="2">DUF4238 domain-containing protein</fullName>
    </recommendedName>
</protein>
<accession>A0A0F9CU50</accession>
<evidence type="ECO:0000313" key="1">
    <source>
        <dbReference type="EMBL" id="KKL52729.1"/>
    </source>
</evidence>
<dbReference type="InterPro" id="IPR025332">
    <property type="entry name" value="DUF4238"/>
</dbReference>
<dbReference type="Pfam" id="PF14022">
    <property type="entry name" value="DUF4238"/>
    <property type="match status" value="1"/>
</dbReference>
<evidence type="ECO:0008006" key="2">
    <source>
        <dbReference type="Google" id="ProtNLM"/>
    </source>
</evidence>
<dbReference type="EMBL" id="LAZR01031791">
    <property type="protein sequence ID" value="KKL52729.1"/>
    <property type="molecule type" value="Genomic_DNA"/>
</dbReference>